<dbReference type="PROSITE" id="PS01124">
    <property type="entry name" value="HTH_ARAC_FAMILY_2"/>
    <property type="match status" value="1"/>
</dbReference>
<dbReference type="Proteomes" id="UP000198238">
    <property type="component" value="Chromosome"/>
</dbReference>
<dbReference type="InterPro" id="IPR018060">
    <property type="entry name" value="HTH_AraC"/>
</dbReference>
<dbReference type="AlphaFoldDB" id="A0A220S417"/>
<keyword evidence="3" id="KW-0804">Transcription</keyword>
<dbReference type="GO" id="GO:0005829">
    <property type="term" value="C:cytosol"/>
    <property type="evidence" value="ECO:0007669"/>
    <property type="project" value="TreeGrafter"/>
</dbReference>
<accession>A0A220S417</accession>
<evidence type="ECO:0000256" key="4">
    <source>
        <dbReference type="SAM" id="MobiDB-lite"/>
    </source>
</evidence>
<keyword evidence="7" id="KW-1185">Reference proteome</keyword>
<gene>
    <name evidence="6" type="ORF">BG910_10840</name>
</gene>
<dbReference type="SUPFAM" id="SSF46689">
    <property type="entry name" value="Homeodomain-like"/>
    <property type="match status" value="1"/>
</dbReference>
<evidence type="ECO:0000313" key="6">
    <source>
        <dbReference type="EMBL" id="ASK28156.1"/>
    </source>
</evidence>
<dbReference type="InterPro" id="IPR020449">
    <property type="entry name" value="Tscrpt_reg_AraC-type_HTH"/>
</dbReference>
<sequence>MKAAESSAANGSCLSRNRSTPFANVTDWRANLADIRPISDGTGLNEAFARLKAASETPIPQAAAQARLEEVLAWLAEAGCVFAAHSEPDLTHRVRKMIAADTAKNWQENDMAAQFSMSVATFRRHLAQKNTGFRRLLADVRMMRALTLLQVSGKPVSQIAYEVGYQSPSRFTARFKERFGVLPSEVRSDGTIQSESGKSPFYSELK</sequence>
<proteinExistence type="predicted"/>
<dbReference type="SMART" id="SM00342">
    <property type="entry name" value="HTH_ARAC"/>
    <property type="match status" value="1"/>
</dbReference>
<reference evidence="6 7" key="1">
    <citation type="submission" date="2017-06" db="EMBL/GenBank/DDBJ databases">
        <title>Neisseria chenwenguii sp. nov., isolated from the intestinal contents of Tibetan Plateau Pika in Yushu, Qinghai Province, China.</title>
        <authorList>
            <person name="Zhang G."/>
        </authorList>
    </citation>
    <scope>NUCLEOTIDE SEQUENCE [LARGE SCALE GENOMIC DNA]</scope>
    <source>
        <strain evidence="6 7">10023</strain>
    </source>
</reference>
<organism evidence="6 7">
    <name type="scientific">Neisseria chenwenguii</name>
    <dbReference type="NCBI Taxonomy" id="1853278"/>
    <lineage>
        <taxon>Bacteria</taxon>
        <taxon>Pseudomonadati</taxon>
        <taxon>Pseudomonadota</taxon>
        <taxon>Betaproteobacteria</taxon>
        <taxon>Neisseriales</taxon>
        <taxon>Neisseriaceae</taxon>
        <taxon>Neisseria</taxon>
    </lineage>
</organism>
<feature type="domain" description="HTH araC/xylS-type" evidence="5">
    <location>
        <begin position="92"/>
        <end position="189"/>
    </location>
</feature>
<dbReference type="EMBL" id="CP022278">
    <property type="protein sequence ID" value="ASK28156.1"/>
    <property type="molecule type" value="Genomic_DNA"/>
</dbReference>
<dbReference type="Pfam" id="PF12833">
    <property type="entry name" value="HTH_18"/>
    <property type="match status" value="1"/>
</dbReference>
<dbReference type="Gene3D" id="1.10.10.60">
    <property type="entry name" value="Homeodomain-like"/>
    <property type="match status" value="1"/>
</dbReference>
<dbReference type="InterPro" id="IPR018062">
    <property type="entry name" value="HTH_AraC-typ_CS"/>
</dbReference>
<dbReference type="PANTHER" id="PTHR47894">
    <property type="entry name" value="HTH-TYPE TRANSCRIPTIONAL REGULATOR GADX"/>
    <property type="match status" value="1"/>
</dbReference>
<evidence type="ECO:0000256" key="1">
    <source>
        <dbReference type="ARBA" id="ARBA00023015"/>
    </source>
</evidence>
<dbReference type="PRINTS" id="PR00032">
    <property type="entry name" value="HTHARAC"/>
</dbReference>
<feature type="region of interest" description="Disordered" evidence="4">
    <location>
        <begin position="187"/>
        <end position="206"/>
    </location>
</feature>
<evidence type="ECO:0000259" key="5">
    <source>
        <dbReference type="PROSITE" id="PS01124"/>
    </source>
</evidence>
<protein>
    <recommendedName>
        <fullName evidence="5">HTH araC/xylS-type domain-containing protein</fullName>
    </recommendedName>
</protein>
<evidence type="ECO:0000256" key="3">
    <source>
        <dbReference type="ARBA" id="ARBA00023163"/>
    </source>
</evidence>
<keyword evidence="1" id="KW-0805">Transcription regulation</keyword>
<evidence type="ECO:0000256" key="2">
    <source>
        <dbReference type="ARBA" id="ARBA00023125"/>
    </source>
</evidence>
<dbReference type="InterPro" id="IPR009057">
    <property type="entry name" value="Homeodomain-like_sf"/>
</dbReference>
<keyword evidence="2" id="KW-0238">DNA-binding</keyword>
<dbReference type="GO" id="GO:0003700">
    <property type="term" value="F:DNA-binding transcription factor activity"/>
    <property type="evidence" value="ECO:0007669"/>
    <property type="project" value="InterPro"/>
</dbReference>
<evidence type="ECO:0000313" key="7">
    <source>
        <dbReference type="Proteomes" id="UP000198238"/>
    </source>
</evidence>
<dbReference type="GO" id="GO:0000976">
    <property type="term" value="F:transcription cis-regulatory region binding"/>
    <property type="evidence" value="ECO:0007669"/>
    <property type="project" value="TreeGrafter"/>
</dbReference>
<dbReference type="KEGG" id="nei:BG910_10840"/>
<name>A0A220S417_9NEIS</name>
<dbReference type="PROSITE" id="PS00041">
    <property type="entry name" value="HTH_ARAC_FAMILY_1"/>
    <property type="match status" value="1"/>
</dbReference>
<dbReference type="PANTHER" id="PTHR47894:SF4">
    <property type="entry name" value="HTH-TYPE TRANSCRIPTIONAL REGULATOR GADX"/>
    <property type="match status" value="1"/>
</dbReference>